<protein>
    <recommendedName>
        <fullName evidence="4">Arginine N-succinyltransferase</fullName>
        <ecNumber evidence="4">2.3.1.109</ecNumber>
    </recommendedName>
</protein>
<comment type="caution">
    <text evidence="5">The sequence shown here is derived from an EMBL/GenBank/DDBJ whole genome shotgun (WGS) entry which is preliminary data.</text>
</comment>
<keyword evidence="3" id="KW-0012">Acyltransferase</keyword>
<dbReference type="EC" id="2.3.1.109" evidence="4"/>
<reference evidence="5 6" key="1">
    <citation type="submission" date="2014-06" db="EMBL/GenBank/DDBJ databases">
        <title>Whole Genome Sequences of Three Symbiotic Endozoicomonas Bacteria.</title>
        <authorList>
            <person name="Neave M.J."/>
            <person name="Apprill A."/>
            <person name="Voolstra C.R."/>
        </authorList>
    </citation>
    <scope>NUCLEOTIDE SEQUENCE [LARGE SCALE GENOMIC DNA]</scope>
    <source>
        <strain evidence="5 6">DSM 22380</strain>
    </source>
</reference>
<evidence type="ECO:0000256" key="4">
    <source>
        <dbReference type="NCBIfam" id="TIGR03244"/>
    </source>
</evidence>
<keyword evidence="2 5" id="KW-0808">Transferase</keyword>
<dbReference type="Gene3D" id="2.40.40.20">
    <property type="match status" value="1"/>
</dbReference>
<evidence type="ECO:0000313" key="6">
    <source>
        <dbReference type="Proteomes" id="UP000027997"/>
    </source>
</evidence>
<dbReference type="InterPro" id="IPR017650">
    <property type="entry name" value="Arginine_N-succinylTrfase"/>
</dbReference>
<keyword evidence="6" id="KW-1185">Reference proteome</keyword>
<evidence type="ECO:0000256" key="3">
    <source>
        <dbReference type="ARBA" id="ARBA00023315"/>
    </source>
</evidence>
<accession>A0A081K8C0</accession>
<dbReference type="GO" id="GO:0008791">
    <property type="term" value="F:arginine N-succinyltransferase activity"/>
    <property type="evidence" value="ECO:0007669"/>
    <property type="project" value="UniProtKB-UniRule"/>
</dbReference>
<dbReference type="EMBL" id="JOJP01000001">
    <property type="protein sequence ID" value="KEI70396.1"/>
    <property type="molecule type" value="Genomic_DNA"/>
</dbReference>
<evidence type="ECO:0000256" key="2">
    <source>
        <dbReference type="ARBA" id="ARBA00022679"/>
    </source>
</evidence>
<dbReference type="STRING" id="305900.GV64_06315"/>
<dbReference type="AlphaFoldDB" id="A0A081K8C0"/>
<organism evidence="5 6">
    <name type="scientific">Endozoicomonas elysicola</name>
    <dbReference type="NCBI Taxonomy" id="305900"/>
    <lineage>
        <taxon>Bacteria</taxon>
        <taxon>Pseudomonadati</taxon>
        <taxon>Pseudomonadota</taxon>
        <taxon>Gammaproteobacteria</taxon>
        <taxon>Oceanospirillales</taxon>
        <taxon>Endozoicomonadaceae</taxon>
        <taxon>Endozoicomonas</taxon>
    </lineage>
</organism>
<dbReference type="eggNOG" id="COG3138">
    <property type="taxonomic scope" value="Bacteria"/>
</dbReference>
<keyword evidence="1" id="KW-0056">Arginine metabolism</keyword>
<sequence>MIVIRPIHEQDREVLWQIANQTGAGFTSLQPNRPMVDNKLAWALTSFKQASQKNSYKKDASDPEHKNALYLFVMEDTQTGQVVGTAGIESAVGLDSPWYNYKVSKQVHASQQLNVYTMVDTLMLCSDHTGFSELCTLFLLPDYRHSKNGAFLSKSRMMFMAAFPELFAEDLFAEMRGYCDDQEVSPFWEALGRHFFAVDFAEADRQSTVDKAFIAELMPRHPIYTNLLPDEAREVIGITHESTTPARHLLESEGFHYTGYVDIFDAGPLLEARVKDVRSVRESRQYKVKIVDSNTTDQRRWLMANNELENFRCIMGNLSYEGLEFVKITKEQASALNLEEGQLLRVVPLSSS</sequence>
<dbReference type="RefSeq" id="WP_020581038.1">
    <property type="nucleotide sequence ID" value="NZ_JOJP01000001.1"/>
</dbReference>
<name>A0A081K8C0_9GAMM</name>
<proteinExistence type="predicted"/>
<evidence type="ECO:0000313" key="5">
    <source>
        <dbReference type="EMBL" id="KEI70396.1"/>
    </source>
</evidence>
<dbReference type="SUPFAM" id="SSF55729">
    <property type="entry name" value="Acyl-CoA N-acyltransferases (Nat)"/>
    <property type="match status" value="1"/>
</dbReference>
<dbReference type="Proteomes" id="UP000027997">
    <property type="component" value="Unassembled WGS sequence"/>
</dbReference>
<dbReference type="PANTHER" id="PTHR30420:SF1">
    <property type="entry name" value="ARGININE N-SUCCINYLTRANSFERASE"/>
    <property type="match status" value="1"/>
</dbReference>
<dbReference type="InterPro" id="IPR007041">
    <property type="entry name" value="Arg_succinylTrfase_AstA/AruG"/>
</dbReference>
<dbReference type="PANTHER" id="PTHR30420">
    <property type="entry name" value="N-SUCCINYLARGININE DIHYDROLASE"/>
    <property type="match status" value="1"/>
</dbReference>
<dbReference type="GO" id="GO:0006527">
    <property type="term" value="P:L-arginine catabolic process"/>
    <property type="evidence" value="ECO:0007669"/>
    <property type="project" value="UniProtKB-UniRule"/>
</dbReference>
<gene>
    <name evidence="5" type="ORF">GV64_06315</name>
</gene>
<dbReference type="InterPro" id="IPR016181">
    <property type="entry name" value="Acyl_CoA_acyltransferase"/>
</dbReference>
<evidence type="ECO:0000256" key="1">
    <source>
        <dbReference type="ARBA" id="ARBA00022503"/>
    </source>
</evidence>
<dbReference type="Pfam" id="PF04958">
    <property type="entry name" value="AstA"/>
    <property type="match status" value="1"/>
</dbReference>
<dbReference type="NCBIfam" id="TIGR03243">
    <property type="entry name" value="arg_catab_AOST"/>
    <property type="match status" value="1"/>
</dbReference>
<dbReference type="NCBIfam" id="TIGR03244">
    <property type="entry name" value="arg_catab_AstA"/>
    <property type="match status" value="1"/>
</dbReference>